<dbReference type="PROSITE" id="PS51144">
    <property type="entry name" value="ALPHA_CA_2"/>
    <property type="match status" value="1"/>
</dbReference>
<dbReference type="Pfam" id="PF00194">
    <property type="entry name" value="Carb_anhydrase"/>
    <property type="match status" value="1"/>
</dbReference>
<evidence type="ECO:0000256" key="5">
    <source>
        <dbReference type="SAM" id="SignalP"/>
    </source>
</evidence>
<dbReference type="InterPro" id="IPR023561">
    <property type="entry name" value="Carbonic_anhydrase_a-class"/>
</dbReference>
<evidence type="ECO:0000256" key="3">
    <source>
        <dbReference type="ARBA" id="ARBA00022833"/>
    </source>
</evidence>
<dbReference type="InterPro" id="IPR018338">
    <property type="entry name" value="Carbonic_anhydrase_a-class_CS"/>
</dbReference>
<reference evidence="8" key="1">
    <citation type="submission" date="2024-02" db="UniProtKB">
        <authorList>
            <consortium name="WormBaseParasite"/>
        </authorList>
    </citation>
    <scope>IDENTIFICATION</scope>
</reference>
<comment type="similarity">
    <text evidence="1 4">Belongs to the alpha-carbonic anhydrase family.</text>
</comment>
<organism evidence="7 8">
    <name type="scientific">Mesorhabditis belari</name>
    <dbReference type="NCBI Taxonomy" id="2138241"/>
    <lineage>
        <taxon>Eukaryota</taxon>
        <taxon>Metazoa</taxon>
        <taxon>Ecdysozoa</taxon>
        <taxon>Nematoda</taxon>
        <taxon>Chromadorea</taxon>
        <taxon>Rhabditida</taxon>
        <taxon>Rhabditina</taxon>
        <taxon>Rhabditomorpha</taxon>
        <taxon>Rhabditoidea</taxon>
        <taxon>Rhabditidae</taxon>
        <taxon>Mesorhabditinae</taxon>
        <taxon>Mesorhabditis</taxon>
    </lineage>
</organism>
<dbReference type="PANTHER" id="PTHR18952:SF250">
    <property type="entry name" value="CARBONIC ANHYDRASE 5-RELATED"/>
    <property type="match status" value="1"/>
</dbReference>
<dbReference type="GO" id="GO:0005737">
    <property type="term" value="C:cytoplasm"/>
    <property type="evidence" value="ECO:0007669"/>
    <property type="project" value="TreeGrafter"/>
</dbReference>
<dbReference type="GO" id="GO:0004089">
    <property type="term" value="F:carbonate dehydratase activity"/>
    <property type="evidence" value="ECO:0007669"/>
    <property type="project" value="UniProtKB-UniRule"/>
</dbReference>
<evidence type="ECO:0000313" key="7">
    <source>
        <dbReference type="Proteomes" id="UP000887575"/>
    </source>
</evidence>
<dbReference type="PROSITE" id="PS00162">
    <property type="entry name" value="ALPHA_CA_1"/>
    <property type="match status" value="1"/>
</dbReference>
<dbReference type="InterPro" id="IPR001148">
    <property type="entry name" value="CA_dom"/>
</dbReference>
<dbReference type="AlphaFoldDB" id="A0AAF3FKB6"/>
<dbReference type="WBParaSite" id="MBELARI_LOCUS7555">
    <property type="protein sequence ID" value="MBELARI_LOCUS7555"/>
    <property type="gene ID" value="MBELARI_LOCUS7555"/>
</dbReference>
<feature type="chain" id="PRO_5041986258" description="Carbonic anhydrase" evidence="5">
    <location>
        <begin position="16"/>
        <end position="313"/>
    </location>
</feature>
<comment type="function">
    <text evidence="4">Reversible hydration of carbon dioxide.</text>
</comment>
<dbReference type="InterPro" id="IPR036398">
    <property type="entry name" value="CA_dom_sf"/>
</dbReference>
<dbReference type="Gene3D" id="3.10.200.10">
    <property type="entry name" value="Alpha carbonic anhydrase"/>
    <property type="match status" value="1"/>
</dbReference>
<dbReference type="SMART" id="SM01057">
    <property type="entry name" value="Carb_anhydrase"/>
    <property type="match status" value="1"/>
</dbReference>
<comment type="cofactor">
    <cofactor evidence="4">
        <name>Zn(2+)</name>
        <dbReference type="ChEBI" id="CHEBI:29105"/>
    </cofactor>
</comment>
<keyword evidence="2 4" id="KW-0479">Metal-binding</keyword>
<dbReference type="Proteomes" id="UP000887575">
    <property type="component" value="Unassembled WGS sequence"/>
</dbReference>
<evidence type="ECO:0000313" key="8">
    <source>
        <dbReference type="WBParaSite" id="MBELARI_LOCUS7555"/>
    </source>
</evidence>
<dbReference type="SUPFAM" id="SSF51069">
    <property type="entry name" value="Carbonic anhydrase"/>
    <property type="match status" value="1"/>
</dbReference>
<comment type="catalytic activity">
    <reaction evidence="4">
        <text>hydrogencarbonate + H(+) = CO2 + H2O</text>
        <dbReference type="Rhea" id="RHEA:10748"/>
        <dbReference type="ChEBI" id="CHEBI:15377"/>
        <dbReference type="ChEBI" id="CHEBI:15378"/>
        <dbReference type="ChEBI" id="CHEBI:16526"/>
        <dbReference type="ChEBI" id="CHEBI:17544"/>
        <dbReference type="EC" id="4.2.1.1"/>
    </reaction>
</comment>
<dbReference type="PANTHER" id="PTHR18952">
    <property type="entry name" value="CARBONIC ANHYDRASE"/>
    <property type="match status" value="1"/>
</dbReference>
<evidence type="ECO:0000259" key="6">
    <source>
        <dbReference type="PROSITE" id="PS51144"/>
    </source>
</evidence>
<feature type="domain" description="Alpha-carbonic anhydrase" evidence="6">
    <location>
        <begin position="17"/>
        <end position="270"/>
    </location>
</feature>
<keyword evidence="3 4" id="KW-0862">Zinc</keyword>
<keyword evidence="5" id="KW-0732">Signal</keyword>
<sequence length="313" mass="35476">MQLIIATLLIGFALCGDKWGYDEDDGPANWEGLCQAGQMQSPIDFRAVDVEYSPLHKLIFMNYHHKHLMELSNNGHTIAASSVKPDWESRQPYITGGGLKHKYKLMQFHLHWADVDYRGSEHTIGGLSYPAELHLVHYREDLSFSEAVNKKNGLAVVGVFLTIGEESRPLEHIVSSLKQVIAPGNKSQIHGFHLHRLLPINHDSFYRYDGSLTTPGCFESVIWTVLTEPISITKRQMEELRAIHSQNNIPYEYNHRPVQPLNGRKVLYRPSHFDKSILCSSTGAIFSIHSKVGNFHVSLCMPVLIRSADLIRI</sequence>
<protein>
    <recommendedName>
        <fullName evidence="4">Carbonic anhydrase</fullName>
        <ecNumber evidence="4">4.2.1.1</ecNumber>
    </recommendedName>
</protein>
<evidence type="ECO:0000256" key="2">
    <source>
        <dbReference type="ARBA" id="ARBA00022723"/>
    </source>
</evidence>
<dbReference type="CDD" id="cd00326">
    <property type="entry name" value="alpha_CA"/>
    <property type="match status" value="1"/>
</dbReference>
<evidence type="ECO:0000256" key="4">
    <source>
        <dbReference type="RuleBase" id="RU367011"/>
    </source>
</evidence>
<dbReference type="GO" id="GO:0008270">
    <property type="term" value="F:zinc ion binding"/>
    <property type="evidence" value="ECO:0007669"/>
    <property type="project" value="UniProtKB-UniRule"/>
</dbReference>
<name>A0AAF3FKB6_9BILA</name>
<keyword evidence="7" id="KW-1185">Reference proteome</keyword>
<keyword evidence="4" id="KW-0456">Lyase</keyword>
<feature type="signal peptide" evidence="5">
    <location>
        <begin position="1"/>
        <end position="15"/>
    </location>
</feature>
<dbReference type="EC" id="4.2.1.1" evidence="4"/>
<evidence type="ECO:0000256" key="1">
    <source>
        <dbReference type="ARBA" id="ARBA00010718"/>
    </source>
</evidence>
<accession>A0AAF3FKB6</accession>
<proteinExistence type="inferred from homology"/>